<reference evidence="3 4" key="1">
    <citation type="submission" date="2019-11" db="EMBL/GenBank/DDBJ databases">
        <title>Bacillus idriensis genome.</title>
        <authorList>
            <person name="Konopka E.N."/>
            <person name="Newman J.D."/>
        </authorList>
    </citation>
    <scope>NUCLEOTIDE SEQUENCE [LARGE SCALE GENOMIC DNA]</scope>
    <source>
        <strain evidence="3 4">DSM 19097</strain>
    </source>
</reference>
<dbReference type="InterPro" id="IPR007253">
    <property type="entry name" value="Cell_wall-bd_2"/>
</dbReference>
<feature type="signal peptide" evidence="1">
    <location>
        <begin position="1"/>
        <end position="24"/>
    </location>
</feature>
<dbReference type="InterPro" id="IPR013486">
    <property type="entry name" value="SpoIID/LytB"/>
</dbReference>
<dbReference type="InterPro" id="IPR051922">
    <property type="entry name" value="Bact_Sporulation_Assoc"/>
</dbReference>
<protein>
    <submittedName>
        <fullName evidence="3">SpoIID/LytB domain-containing protein</fullName>
    </submittedName>
</protein>
<proteinExistence type="predicted"/>
<evidence type="ECO:0000313" key="4">
    <source>
        <dbReference type="Proteomes" id="UP000441585"/>
    </source>
</evidence>
<name>A0A6I2M7X2_9BACI</name>
<feature type="domain" description="Sporulation stage II protein D amidase enhancer LytB N-terminal" evidence="2">
    <location>
        <begin position="132"/>
        <end position="211"/>
    </location>
</feature>
<comment type="caution">
    <text evidence="3">The sequence shown here is derived from an EMBL/GenBank/DDBJ whole genome shotgun (WGS) entry which is preliminary data.</text>
</comment>
<accession>A0A6I2M7X2</accession>
<dbReference type="Pfam" id="PF04122">
    <property type="entry name" value="CW_binding_2"/>
    <property type="match status" value="3"/>
</dbReference>
<dbReference type="PANTHER" id="PTHR30032">
    <property type="entry name" value="N-ACETYLMURAMOYL-L-ALANINE AMIDASE-RELATED"/>
    <property type="match status" value="1"/>
</dbReference>
<dbReference type="GO" id="GO:0030288">
    <property type="term" value="C:outer membrane-bounded periplasmic space"/>
    <property type="evidence" value="ECO:0007669"/>
    <property type="project" value="TreeGrafter"/>
</dbReference>
<keyword evidence="4" id="KW-1185">Reference proteome</keyword>
<dbReference type="Gene3D" id="3.40.50.12090">
    <property type="match status" value="2"/>
</dbReference>
<dbReference type="NCBIfam" id="TIGR02669">
    <property type="entry name" value="SpoIID_LytB"/>
    <property type="match status" value="1"/>
</dbReference>
<dbReference type="Pfam" id="PF08486">
    <property type="entry name" value="SpoIID"/>
    <property type="match status" value="1"/>
</dbReference>
<keyword evidence="1" id="KW-0732">Signal</keyword>
<dbReference type="InterPro" id="IPR013693">
    <property type="entry name" value="SpoIID/LytB_N"/>
</dbReference>
<dbReference type="GO" id="GO:0030435">
    <property type="term" value="P:sporulation resulting in formation of a cellular spore"/>
    <property type="evidence" value="ECO:0007669"/>
    <property type="project" value="InterPro"/>
</dbReference>
<feature type="chain" id="PRO_5026045930" evidence="1">
    <location>
        <begin position="25"/>
        <end position="744"/>
    </location>
</feature>
<dbReference type="AlphaFoldDB" id="A0A6I2M7X2"/>
<gene>
    <name evidence="3" type="ORF">GJU41_09975</name>
</gene>
<evidence type="ECO:0000313" key="3">
    <source>
        <dbReference type="EMBL" id="MRX54300.1"/>
    </source>
</evidence>
<dbReference type="EMBL" id="WKKF01000002">
    <property type="protein sequence ID" value="MRX54300.1"/>
    <property type="molecule type" value="Genomic_DNA"/>
</dbReference>
<evidence type="ECO:0000256" key="1">
    <source>
        <dbReference type="SAM" id="SignalP"/>
    </source>
</evidence>
<dbReference type="Proteomes" id="UP000441585">
    <property type="component" value="Unassembled WGS sequence"/>
</dbReference>
<organism evidence="3 4">
    <name type="scientific">Metabacillus idriensis</name>
    <dbReference type="NCBI Taxonomy" id="324768"/>
    <lineage>
        <taxon>Bacteria</taxon>
        <taxon>Bacillati</taxon>
        <taxon>Bacillota</taxon>
        <taxon>Bacilli</taxon>
        <taxon>Bacillales</taxon>
        <taxon>Bacillaceae</taxon>
        <taxon>Metabacillus</taxon>
    </lineage>
</organism>
<dbReference type="PANTHER" id="PTHR30032:SF8">
    <property type="entry name" value="GERMINATION-SPECIFIC N-ACETYLMURAMOYL-L-ALANINE AMIDASE"/>
    <property type="match status" value="1"/>
</dbReference>
<dbReference type="RefSeq" id="WP_154318506.1">
    <property type="nucleotide sequence ID" value="NZ_CAJGAA010000002.1"/>
</dbReference>
<sequence>MNKAFMSIVALTLFFLFAEENAFAANSNPSEVSVNLKHYVGNAKEVTVQVEGEYYLAGENDFKLKIGHTYKVKNESGRLVLYNGSVKNKSLNSSAVFFPVKYGTENYMKINGRSYLGTMKFKVENSQYVRPENELPLEDYLKGVVPGEMYPSWPVEALKAQSVSARTYALKRINQTIDDTVSFQKYEGYIWSKSSYTNTNEAVNRTKGQVLKMNGNLIEALYSSSNGGKTENNANVWTSGTPLSYFPAKTDPYDPRTPWKISVNENQLDPAHLDLTKPADWWSTVKEKDVKYSNNIKTWLKTDKNFTGKDIKIVKVSKLAVSNEKTSGDRRKTGSYRIEFYVKNVNGTYQMKDGKIETVVKEGTNVNITALRSMFGTVEFKSHLIDSLTFENGVYTFNGRGFGHGVGMSQYGAKAMSDQKQNYMEITNFYYPGTNYDNYIGQAVEEIEGADRYETSAAIAEFGWASANTVFIGRGDNPVDALTGSVLAKKYNAPLLLSNPTQLSDSVKQTLANLNPANIYILGGKSAISDSVEAELKGIAANVHRISGSERYDTAAAVAKQVGHSGSIFITSDSSESPDALSIASYAAAEQMPILYTKADTVPKAVANYISGNGVRKVTIVGGETAVSAKVQSQLEALVGAGNVDRVYGKDRYETSVNIVKKYNLDNRKVFFARGTEFIDALPGSVLAANDRAPIILVEKDAVPLHVSSYIYDHMTFIPHIHYLGGKGAISEQTRSSLQNWFLQ</sequence>
<evidence type="ECO:0000259" key="2">
    <source>
        <dbReference type="Pfam" id="PF08486"/>
    </source>
</evidence>